<dbReference type="InterPro" id="IPR027417">
    <property type="entry name" value="P-loop_NTPase"/>
</dbReference>
<dbReference type="InterPro" id="IPR026363">
    <property type="entry name" value="CxxC-x17-CxxC_dom"/>
</dbReference>
<keyword evidence="1" id="KW-0175">Coiled coil</keyword>
<organism evidence="5 6">
    <name type="scientific">Candidatus Falkowbacteria bacterium RBG_13_39_14</name>
    <dbReference type="NCBI Taxonomy" id="1797985"/>
    <lineage>
        <taxon>Bacteria</taxon>
        <taxon>Candidatus Falkowiibacteriota</taxon>
    </lineage>
</organism>
<feature type="domain" description="Type IV secretion system coupling protein TraD DNA-binding" evidence="3">
    <location>
        <begin position="22"/>
        <end position="336"/>
    </location>
</feature>
<accession>A0A1F5S5G1</accession>
<feature type="domain" description="CxxC-x17-CxxC" evidence="4">
    <location>
        <begin position="469"/>
        <end position="501"/>
    </location>
</feature>
<dbReference type="PANTHER" id="PTHR30121">
    <property type="entry name" value="UNCHARACTERIZED PROTEIN YJGR-RELATED"/>
    <property type="match status" value="1"/>
</dbReference>
<sequence>MNNDITIFAETNFRNQKRRFGIKKDDRRRHMYLIGKTGMGKSTMLENMIVEDIRAGRGVAVVDPHGDLVEKIINYIPSNRVNDVINFDPSDMDYPVAFNPLETIDPRYKHLICSGLISVFKKLWADSWGPRLEYLLRNAILALLDTNGTTLLGIMRLLVDKGYRKKIIMNIKDPVVKAFWVEEYSKYPDKFQVEAISPIQNKVGQFLSNFLIRNIVGQVKSSFDMRKVMDDEKILLVNLSKGRIGEDTSSLLGSMMITKIQLAAMDRINIPEEERKDFYLYVDEFQNFATDSFATILSEARKYHLNLIMAHQYIEQLNEVVRPAVFGNVGTMVLFRIGAADAEELVKEFTPKFMEEDLVNIPKWECYMKLMVDGIATDPFSANGLPPLKNSEMTDNKEKVLKLSRERYAEKREIIEEKITRWSGTDQENKKTIKQENNVPMNEISDDNLEIKRFRNSEINNNEDGNATAYDAVCAACGKETKVKFKPDGVRSVFCKECLKKFKKGELAIQENNKTIKQKNNWEREKENNKTPQESKLPTGQAIKPDFAGLQPVLPSIQSGRGGQKNNLERENGNQESKILSVPEKQKQLPSGRMVGKLPASKKLEIAADEGREEKDAAARGISLFSALKQGAVDFRGRRIVNSAVDIDKKEEAIEEKEERAVNEAAAAVEEGLSYAGKKQEKPIKKVIKLNRGQVVRF</sequence>
<evidence type="ECO:0000313" key="5">
    <source>
        <dbReference type="EMBL" id="OGF21960.1"/>
    </source>
</evidence>
<dbReference type="AlphaFoldDB" id="A0A1F5S5G1"/>
<dbReference type="InterPro" id="IPR051162">
    <property type="entry name" value="T4SS_component"/>
</dbReference>
<reference evidence="5 6" key="1">
    <citation type="journal article" date="2016" name="Nat. Commun.">
        <title>Thousands of microbial genomes shed light on interconnected biogeochemical processes in an aquifer system.</title>
        <authorList>
            <person name="Anantharaman K."/>
            <person name="Brown C.T."/>
            <person name="Hug L.A."/>
            <person name="Sharon I."/>
            <person name="Castelle C.J."/>
            <person name="Probst A.J."/>
            <person name="Thomas B.C."/>
            <person name="Singh A."/>
            <person name="Wilkins M.J."/>
            <person name="Karaoz U."/>
            <person name="Brodie E.L."/>
            <person name="Williams K.H."/>
            <person name="Hubbard S.S."/>
            <person name="Banfield J.F."/>
        </authorList>
    </citation>
    <scope>NUCLEOTIDE SEQUENCE [LARGE SCALE GENOMIC DNA]</scope>
</reference>
<dbReference type="Proteomes" id="UP000178323">
    <property type="component" value="Unassembled WGS sequence"/>
</dbReference>
<comment type="caution">
    <text evidence="5">The sequence shown here is derived from an EMBL/GenBank/DDBJ whole genome shotgun (WGS) entry which is preliminary data.</text>
</comment>
<dbReference type="EMBL" id="MFFS01000046">
    <property type="protein sequence ID" value="OGF21960.1"/>
    <property type="molecule type" value="Genomic_DNA"/>
</dbReference>
<feature type="coiled-coil region" evidence="1">
    <location>
        <begin position="640"/>
        <end position="671"/>
    </location>
</feature>
<name>A0A1F5S5G1_9BACT</name>
<dbReference type="Pfam" id="PF23477">
    <property type="entry name" value="zf_Tbcl_2"/>
    <property type="match status" value="1"/>
</dbReference>
<dbReference type="STRING" id="1797985.A2Y83_02725"/>
<evidence type="ECO:0000259" key="3">
    <source>
        <dbReference type="Pfam" id="PF10412"/>
    </source>
</evidence>
<evidence type="ECO:0000313" key="6">
    <source>
        <dbReference type="Proteomes" id="UP000178323"/>
    </source>
</evidence>
<evidence type="ECO:0000256" key="2">
    <source>
        <dbReference type="SAM" id="MobiDB-lite"/>
    </source>
</evidence>
<evidence type="ECO:0000259" key="4">
    <source>
        <dbReference type="Pfam" id="PF23477"/>
    </source>
</evidence>
<gene>
    <name evidence="5" type="ORF">A2Y83_02725</name>
</gene>
<dbReference type="NCBIfam" id="TIGR04272">
    <property type="entry name" value="cxxc_cxxc_Mbark"/>
    <property type="match status" value="1"/>
</dbReference>
<evidence type="ECO:0000256" key="1">
    <source>
        <dbReference type="SAM" id="Coils"/>
    </source>
</evidence>
<proteinExistence type="predicted"/>
<dbReference type="Gene3D" id="3.40.50.300">
    <property type="entry name" value="P-loop containing nucleotide triphosphate hydrolases"/>
    <property type="match status" value="2"/>
</dbReference>
<feature type="region of interest" description="Disordered" evidence="2">
    <location>
        <begin position="517"/>
        <end position="593"/>
    </location>
</feature>
<dbReference type="Pfam" id="PF10412">
    <property type="entry name" value="TrwB_AAD_bind"/>
    <property type="match status" value="1"/>
</dbReference>
<dbReference type="SUPFAM" id="SSF52540">
    <property type="entry name" value="P-loop containing nucleoside triphosphate hydrolases"/>
    <property type="match status" value="1"/>
</dbReference>
<feature type="compositionally biased region" description="Basic and acidic residues" evidence="2">
    <location>
        <begin position="520"/>
        <end position="529"/>
    </location>
</feature>
<protein>
    <submittedName>
        <fullName evidence="5">Uncharacterized protein</fullName>
    </submittedName>
</protein>
<dbReference type="InterPro" id="IPR019476">
    <property type="entry name" value="T4SS_TraD_DNA-bd"/>
</dbReference>
<dbReference type="PANTHER" id="PTHR30121:SF11">
    <property type="entry name" value="AAA+ ATPASE DOMAIN-CONTAINING PROTEIN"/>
    <property type="match status" value="1"/>
</dbReference>